<dbReference type="InterPro" id="IPR027417">
    <property type="entry name" value="P-loop_NTPase"/>
</dbReference>
<feature type="domain" description="ABC transporter" evidence="1">
    <location>
        <begin position="4"/>
        <end position="228"/>
    </location>
</feature>
<evidence type="ECO:0000313" key="4">
    <source>
        <dbReference type="Proteomes" id="UP000249522"/>
    </source>
</evidence>
<dbReference type="Proteomes" id="UP000249522">
    <property type="component" value="Unassembled WGS sequence"/>
</dbReference>
<dbReference type="InterPro" id="IPR007492">
    <property type="entry name" value="LytTR_DNA-bd_dom"/>
</dbReference>
<dbReference type="RefSeq" id="WP_111145969.1">
    <property type="nucleotide sequence ID" value="NZ_QKRB01000037.1"/>
</dbReference>
<dbReference type="InterPro" id="IPR012046">
    <property type="entry name" value="LytTR_ABC"/>
</dbReference>
<dbReference type="GO" id="GO:0016887">
    <property type="term" value="F:ATP hydrolysis activity"/>
    <property type="evidence" value="ECO:0007669"/>
    <property type="project" value="InterPro"/>
</dbReference>
<evidence type="ECO:0000313" key="3">
    <source>
        <dbReference type="EMBL" id="PZD96564.1"/>
    </source>
</evidence>
<sequence>MSLLTISQLVKRKGNTLLLPEINLEIGSGQCVVIQCNNELGNLLIQLLLGAVPASSGQVLFEAAELRHEFKQKAHKIGISLLNDGIYNGLKVKDYLTFYKNLYGTTDTIDIVLRRIGLLDHRNSRLSALSFSEQKRLQLGRAIIHNPSFLILEEPEQNVDIESHIIIRALISELRNEGKAILITTSYLADAISITNEVYRLNEHELKKIEIIDQPETDNQTDNQLVAAAIEQPDDGDNHLLVTDQQMPQSEAAIQPASPVQIETQPVRVEKIPAKVEDKIILFDPTEINFIESSDGVSMLHVKGETFPCTFTLNELEQKLKAFGFFRCHRSYIVNLQKVREVITWTRNSFSLILDDSKKSSIPLSKGKLDELKTILGI</sequence>
<evidence type="ECO:0000259" key="2">
    <source>
        <dbReference type="PROSITE" id="PS50930"/>
    </source>
</evidence>
<dbReference type="PANTHER" id="PTHR43038:SF3">
    <property type="entry name" value="ABC TRANSPORTER G FAMILY MEMBER 20 ISOFORM X1"/>
    <property type="match status" value="1"/>
</dbReference>
<gene>
    <name evidence="3" type="ORF">DNH61_07125</name>
</gene>
<keyword evidence="4" id="KW-1185">Reference proteome</keyword>
<dbReference type="InterPro" id="IPR003439">
    <property type="entry name" value="ABC_transporter-like_ATP-bd"/>
</dbReference>
<dbReference type="PROSITE" id="PS50930">
    <property type="entry name" value="HTH_LYTTR"/>
    <property type="match status" value="1"/>
</dbReference>
<dbReference type="SUPFAM" id="SSF52540">
    <property type="entry name" value="P-loop containing nucleoside triphosphate hydrolases"/>
    <property type="match status" value="1"/>
</dbReference>
<proteinExistence type="predicted"/>
<dbReference type="Gene3D" id="3.40.50.300">
    <property type="entry name" value="P-loop containing nucleotide triphosphate hydrolases"/>
    <property type="match status" value="1"/>
</dbReference>
<dbReference type="PANTHER" id="PTHR43038">
    <property type="entry name" value="ATP-BINDING CASSETTE, SUB-FAMILY H, MEMBER 1"/>
    <property type="match status" value="1"/>
</dbReference>
<reference evidence="3 4" key="1">
    <citation type="submission" date="2018-06" db="EMBL/GenBank/DDBJ databases">
        <title>Paenibacillus imtechensis sp. nov.</title>
        <authorList>
            <person name="Pinnaka A.K."/>
            <person name="Singh H."/>
            <person name="Kaur M."/>
        </authorList>
    </citation>
    <scope>NUCLEOTIDE SEQUENCE [LARGE SCALE GENOMIC DNA]</scope>
    <source>
        <strain evidence="3 4">SMB1</strain>
    </source>
</reference>
<dbReference type="Pfam" id="PF00005">
    <property type="entry name" value="ABC_tran"/>
    <property type="match status" value="1"/>
</dbReference>
<organism evidence="3 4">
    <name type="scientific">Paenibacillus sambharensis</name>
    <dbReference type="NCBI Taxonomy" id="1803190"/>
    <lineage>
        <taxon>Bacteria</taxon>
        <taxon>Bacillati</taxon>
        <taxon>Bacillota</taxon>
        <taxon>Bacilli</taxon>
        <taxon>Bacillales</taxon>
        <taxon>Paenibacillaceae</taxon>
        <taxon>Paenibacillus</taxon>
    </lineage>
</organism>
<name>A0A2W1LPW4_9BACL</name>
<dbReference type="GO" id="GO:0005524">
    <property type="term" value="F:ATP binding"/>
    <property type="evidence" value="ECO:0007669"/>
    <property type="project" value="InterPro"/>
</dbReference>
<accession>A0A2W1LPW4</accession>
<protein>
    <submittedName>
        <fullName evidence="3">Transcriptional regulator</fullName>
    </submittedName>
</protein>
<dbReference type="GO" id="GO:0003677">
    <property type="term" value="F:DNA binding"/>
    <property type="evidence" value="ECO:0007669"/>
    <property type="project" value="InterPro"/>
</dbReference>
<dbReference type="PIRSF" id="PIRSF036612">
    <property type="entry name" value="ABC_ATP_LytTR"/>
    <property type="match status" value="1"/>
</dbReference>
<feature type="domain" description="HTH LytTR-type" evidence="2">
    <location>
        <begin position="272"/>
        <end position="378"/>
    </location>
</feature>
<dbReference type="Gene3D" id="2.40.50.1020">
    <property type="entry name" value="LytTr DNA-binding domain"/>
    <property type="match status" value="1"/>
</dbReference>
<dbReference type="SMART" id="SM00850">
    <property type="entry name" value="LytTR"/>
    <property type="match status" value="1"/>
</dbReference>
<dbReference type="PROSITE" id="PS50893">
    <property type="entry name" value="ABC_TRANSPORTER_2"/>
    <property type="match status" value="1"/>
</dbReference>
<dbReference type="EMBL" id="QKRB01000037">
    <property type="protein sequence ID" value="PZD96564.1"/>
    <property type="molecule type" value="Genomic_DNA"/>
</dbReference>
<evidence type="ECO:0000259" key="1">
    <source>
        <dbReference type="PROSITE" id="PS50893"/>
    </source>
</evidence>
<comment type="caution">
    <text evidence="3">The sequence shown here is derived from an EMBL/GenBank/DDBJ whole genome shotgun (WGS) entry which is preliminary data.</text>
</comment>
<dbReference type="OrthoDB" id="9809318at2"/>
<dbReference type="AlphaFoldDB" id="A0A2W1LPW4"/>
<dbReference type="Pfam" id="PF04397">
    <property type="entry name" value="LytTR"/>
    <property type="match status" value="1"/>
</dbReference>